<dbReference type="RefSeq" id="WP_106269589.1">
    <property type="nucleotide sequence ID" value="NZ_PVTX01000013.1"/>
</dbReference>
<comment type="caution">
    <text evidence="3">The sequence shown here is derived from an EMBL/GenBank/DDBJ whole genome shotgun (WGS) entry which is preliminary data.</text>
</comment>
<organism evidence="3 4">
    <name type="scientific">Isoptericola halotolerans</name>
    <dbReference type="NCBI Taxonomy" id="300560"/>
    <lineage>
        <taxon>Bacteria</taxon>
        <taxon>Bacillati</taxon>
        <taxon>Actinomycetota</taxon>
        <taxon>Actinomycetes</taxon>
        <taxon>Micrococcales</taxon>
        <taxon>Promicromonosporaceae</taxon>
        <taxon>Isoptericola</taxon>
    </lineage>
</organism>
<dbReference type="SUPFAM" id="SSF52218">
    <property type="entry name" value="Flavoproteins"/>
    <property type="match status" value="1"/>
</dbReference>
<feature type="region of interest" description="Disordered" evidence="1">
    <location>
        <begin position="57"/>
        <end position="81"/>
    </location>
</feature>
<sequence>MSALVVYESGFGNTALVARSVGDGIATSMPVRVSSVSDLGAGEAGEADLVVIGGPTHAFGMSRPQTRQEGQVRRGDEPSETSGIREWIDALPSDRGVHLFATFDTRVEGVRHLPGSAAHAAARALRHDGHRVVDRGTSFYVAGVTGPLVPHERERAREWGERLARRAQEMLLKA</sequence>
<dbReference type="Gene3D" id="3.40.50.360">
    <property type="match status" value="1"/>
</dbReference>
<feature type="domain" description="Flavodoxin-like" evidence="2">
    <location>
        <begin position="3"/>
        <end position="164"/>
    </location>
</feature>
<dbReference type="InterPro" id="IPR001226">
    <property type="entry name" value="Flavodoxin_CS"/>
</dbReference>
<gene>
    <name evidence="3" type="ORF">BCL65_11367</name>
</gene>
<dbReference type="InterPro" id="IPR008254">
    <property type="entry name" value="Flavodoxin/NO_synth"/>
</dbReference>
<dbReference type="InterPro" id="IPR029039">
    <property type="entry name" value="Flavoprotein-like_sf"/>
</dbReference>
<protein>
    <submittedName>
        <fullName evidence="3">Flavodoxin</fullName>
    </submittedName>
</protein>
<dbReference type="EMBL" id="PVTX01000013">
    <property type="protein sequence ID" value="PRZ03566.1"/>
    <property type="molecule type" value="Genomic_DNA"/>
</dbReference>
<name>A0ABX5ECX1_9MICO</name>
<proteinExistence type="predicted"/>
<evidence type="ECO:0000259" key="2">
    <source>
        <dbReference type="PROSITE" id="PS50902"/>
    </source>
</evidence>
<keyword evidence="4" id="KW-1185">Reference proteome</keyword>
<reference evidence="3 4" key="1">
    <citation type="submission" date="2018-03" db="EMBL/GenBank/DDBJ databases">
        <title>Comparative analysis of microorganisms from saline springs in Andes Mountain Range, Colombia.</title>
        <authorList>
            <person name="Rubin E."/>
        </authorList>
    </citation>
    <scope>NUCLEOTIDE SEQUENCE [LARGE SCALE GENOMIC DNA]</scope>
    <source>
        <strain evidence="3 4">CG 23</strain>
    </source>
</reference>
<evidence type="ECO:0000313" key="3">
    <source>
        <dbReference type="EMBL" id="PRZ03566.1"/>
    </source>
</evidence>
<dbReference type="PROSITE" id="PS50902">
    <property type="entry name" value="FLAVODOXIN_LIKE"/>
    <property type="match status" value="1"/>
</dbReference>
<evidence type="ECO:0000313" key="4">
    <source>
        <dbReference type="Proteomes" id="UP000239895"/>
    </source>
</evidence>
<evidence type="ECO:0000256" key="1">
    <source>
        <dbReference type="SAM" id="MobiDB-lite"/>
    </source>
</evidence>
<dbReference type="Proteomes" id="UP000239895">
    <property type="component" value="Unassembled WGS sequence"/>
</dbReference>
<dbReference type="PROSITE" id="PS00201">
    <property type="entry name" value="FLAVODOXIN"/>
    <property type="match status" value="1"/>
</dbReference>
<accession>A0ABX5ECX1</accession>